<name>A0A0G4GI74_9ALVE</name>
<feature type="compositionally biased region" description="Basic residues" evidence="2">
    <location>
        <begin position="790"/>
        <end position="809"/>
    </location>
</feature>
<evidence type="ECO:0000256" key="2">
    <source>
        <dbReference type="SAM" id="MobiDB-lite"/>
    </source>
</evidence>
<dbReference type="Gene3D" id="2.130.10.30">
    <property type="entry name" value="Regulator of chromosome condensation 1/beta-lactamase-inhibitor protein II"/>
    <property type="match status" value="2"/>
</dbReference>
<dbReference type="PANTHER" id="PTHR22870:SF466">
    <property type="entry name" value="ANKYRIN REPEAT-CONTAINING PROTEIN"/>
    <property type="match status" value="1"/>
</dbReference>
<gene>
    <name evidence="3" type="ORF">Cvel_4745</name>
</gene>
<feature type="region of interest" description="Disordered" evidence="2">
    <location>
        <begin position="782"/>
        <end position="812"/>
    </location>
</feature>
<dbReference type="InterPro" id="IPR009091">
    <property type="entry name" value="RCC1/BLIP-II"/>
</dbReference>
<dbReference type="PRINTS" id="PR00633">
    <property type="entry name" value="RCCNDNSATION"/>
</dbReference>
<sequence>MHAYVGLLTDCHPPTLAGVANRGRLGVHPRDILSEANGDSPVFTRTLVEIPRVFAVSCGSREIYGWGVNSDGQVGVGTCEDVWIPRRLEGLSGYTVVNISAGARHSLCCTAKGALFSWGYSGNGRLGHGFVEGRKEGSSAHSARGATLQKRGDALAGRGGTSLVNVSGDHTLPLSLEKIPRRVQIAYLPNVVSVSAGERHSVAIDSAGTCFIFGSGEGCRLGNGEEVDSWEPLKVERLADERILQVVAGADDSLLLFSDQTGSRGGERGQPFGRLFSLGEDAWHRFPGAHERARDEFGRLQKGAVAVPWMAEVPLTGLPDIEGLLEREGGGALSSSFILLERAGKGPVNISVGHNSGARAEKGLKFAGGKSGETGGKNETDPRSLADPLDAEFSEVFCWGANDRGQIGVGKGRAGELGIGEAKDSFSPVAVSGSLMAFDVAAGEDFSAALVLPKEKGTRGIATLLMDQTARNSTTSMSVTGGLRGSRLVRSSGSSSASSSPVPIGKRWPAGGDLVMWGCCDLGSLVGSFVGWGQLGIGATESLENKSFVEKPVQVSCGAAHSLALLQPPSMRPVHAWGHAESGRLGLSQSNSSRSSAAALSSASLKVKSIPKPVYLEAGLKEVSAFNRLADDPTLADDGADLHRKGMEGGIGGDVSTSLDLARPSLAALQRILRVSAGSDCERPSLAVEALQALVRRSLQKLDMETSEDKWKDRVQLNKQRAEKITDQIQKKEGRDETQGQAEKFEINHMMDWVNLLLLRLEASPVDMGSLDDVRAFVQTPPGTDEGGHHQTRLHTHARRATDRRRGRTRTGAVDASFLRAPETKSTLKGLHFFLRELCNPDSRASSLEGETGGRGTVGRETALHEKAKLHKVFEESRHGLTNLAVEFTKAEDFSIPSLLTADLYITHMETSACYAAVRTDQLARLVNLLSKFEDKLRTSSDDRLCEIVHKIRGGRRAPEIFEEKLLEANWEKTTRVYELDEKFLQNGESDPGSPDPIQVLDLSLAEALEDQNVQKRKNFDELKLAAQELQLLMAKISVNIKSPTFQGMAQEIRSALSDKDERNLANRALNAQGTRKEVEFARLQKIELCIRKLRSSESPSDEFVHWCLQAVANRKSQYEYLQLLSPPDADQAPNNSQGSSGGGSSSGSGSSSSALWNALVERQKDYAMETEGRQRQLKNFVKSLMEWKIEDKLEENAQEHSVKLYLSVARQTDPKRRQMVGSKLPESITLIPTATWSYTKLKKLQVLAYEPVSKRVWSDAGVPDASPASSSSSSSSSTAVGSSVVSAGPPLLLDSVPDSDLPTLNFTFTATPRGGWDVELFSETKARQQAVASFNLGIDRLDAARRERKPKATCTVETPQGAVSFYAKPLLKNLDKLQAQRV</sequence>
<evidence type="ECO:0000313" key="3">
    <source>
        <dbReference type="EMBL" id="CEM29462.1"/>
    </source>
</evidence>
<dbReference type="Pfam" id="PF00415">
    <property type="entry name" value="RCC1"/>
    <property type="match status" value="3"/>
</dbReference>
<dbReference type="PROSITE" id="PS00626">
    <property type="entry name" value="RCC1_2"/>
    <property type="match status" value="1"/>
</dbReference>
<feature type="region of interest" description="Disordered" evidence="2">
    <location>
        <begin position="1127"/>
        <end position="1153"/>
    </location>
</feature>
<feature type="region of interest" description="Disordered" evidence="2">
    <location>
        <begin position="365"/>
        <end position="385"/>
    </location>
</feature>
<reference evidence="3" key="1">
    <citation type="submission" date="2014-11" db="EMBL/GenBank/DDBJ databases">
        <authorList>
            <person name="Otto D Thomas"/>
            <person name="Naeem Raeece"/>
        </authorList>
    </citation>
    <scope>NUCLEOTIDE SEQUENCE</scope>
</reference>
<dbReference type="PANTHER" id="PTHR22870">
    <property type="entry name" value="REGULATOR OF CHROMOSOME CONDENSATION"/>
    <property type="match status" value="1"/>
</dbReference>
<dbReference type="InterPro" id="IPR051210">
    <property type="entry name" value="Ub_ligase/GEF_domain"/>
</dbReference>
<dbReference type="SUPFAM" id="SSF50985">
    <property type="entry name" value="RCC1/BLIP-II"/>
    <property type="match status" value="2"/>
</dbReference>
<protein>
    <submittedName>
        <fullName evidence="3">Uncharacterized protein</fullName>
    </submittedName>
</protein>
<evidence type="ECO:0000256" key="1">
    <source>
        <dbReference type="ARBA" id="ARBA00022737"/>
    </source>
</evidence>
<proteinExistence type="predicted"/>
<organism evidence="3">
    <name type="scientific">Chromera velia CCMP2878</name>
    <dbReference type="NCBI Taxonomy" id="1169474"/>
    <lineage>
        <taxon>Eukaryota</taxon>
        <taxon>Sar</taxon>
        <taxon>Alveolata</taxon>
        <taxon>Colpodellida</taxon>
        <taxon>Chromeraceae</taxon>
        <taxon>Chromera</taxon>
    </lineage>
</organism>
<dbReference type="VEuPathDB" id="CryptoDB:Cvel_4745"/>
<keyword evidence="1" id="KW-0677">Repeat</keyword>
<dbReference type="EMBL" id="CDMZ01001237">
    <property type="protein sequence ID" value="CEM29462.1"/>
    <property type="molecule type" value="Genomic_DNA"/>
</dbReference>
<dbReference type="InterPro" id="IPR000408">
    <property type="entry name" value="Reg_chr_condens"/>
</dbReference>
<feature type="region of interest" description="Disordered" evidence="2">
    <location>
        <begin position="1261"/>
        <end position="1281"/>
    </location>
</feature>
<accession>A0A0G4GI74</accession>